<dbReference type="InterPro" id="IPR050855">
    <property type="entry name" value="NDM-1-like"/>
</dbReference>
<dbReference type="Pfam" id="PF00753">
    <property type="entry name" value="Lactamase_B"/>
    <property type="match status" value="1"/>
</dbReference>
<dbReference type="Gene3D" id="2.60.40.10">
    <property type="entry name" value="Immunoglobulins"/>
    <property type="match status" value="1"/>
</dbReference>
<evidence type="ECO:0000313" key="2">
    <source>
        <dbReference type="EMBL" id="GLC62933.1"/>
    </source>
</evidence>
<dbReference type="InterPro" id="IPR036866">
    <property type="entry name" value="RibonucZ/Hydroxyglut_hydro"/>
</dbReference>
<dbReference type="SUPFAM" id="SSF56281">
    <property type="entry name" value="Metallo-hydrolase/oxidoreductase"/>
    <property type="match status" value="1"/>
</dbReference>
<dbReference type="InterPro" id="IPR013783">
    <property type="entry name" value="Ig-like_fold"/>
</dbReference>
<organism evidence="2 3">
    <name type="scientific">Pleodorina starrii</name>
    <dbReference type="NCBI Taxonomy" id="330485"/>
    <lineage>
        <taxon>Eukaryota</taxon>
        <taxon>Viridiplantae</taxon>
        <taxon>Chlorophyta</taxon>
        <taxon>core chlorophytes</taxon>
        <taxon>Chlorophyceae</taxon>
        <taxon>CS clade</taxon>
        <taxon>Chlamydomonadales</taxon>
        <taxon>Volvocaceae</taxon>
        <taxon>Pleodorina</taxon>
    </lineage>
</organism>
<evidence type="ECO:0000259" key="1">
    <source>
        <dbReference type="SMART" id="SM00849"/>
    </source>
</evidence>
<dbReference type="EMBL" id="BRXU01000078">
    <property type="protein sequence ID" value="GLC62933.1"/>
    <property type="molecule type" value="Genomic_DNA"/>
</dbReference>
<name>A0A9W6C307_9CHLO</name>
<dbReference type="SMART" id="SM00849">
    <property type="entry name" value="Lactamase_B"/>
    <property type="match status" value="1"/>
</dbReference>
<keyword evidence="3" id="KW-1185">Reference proteome</keyword>
<dbReference type="SUPFAM" id="SSF81296">
    <property type="entry name" value="E set domains"/>
    <property type="match status" value="1"/>
</dbReference>
<dbReference type="Pfam" id="PF08770">
    <property type="entry name" value="SoxZ"/>
    <property type="match status" value="1"/>
</dbReference>
<accession>A0A9W6C307</accession>
<dbReference type="PANTHER" id="PTHR42951">
    <property type="entry name" value="METALLO-BETA-LACTAMASE DOMAIN-CONTAINING"/>
    <property type="match status" value="1"/>
</dbReference>
<sequence length="509" mass="54778">MWPDHRRDMLGDPQDWRHDPALIVLTAPDAEDASHVPVLIDATSLTGQVERIVISIDYSPLPKVLIYHPGRAAPLLGFGVKYEIGSPLRASVAMADGSWRMGASFVDAAGGGCTAPAAAHARPDWQDDLGEMRARLWPAFGRLRLMLRHPMDTGLAVGISAHYLTEVTLSDASGQIARLEVFEPVEEDPALTFLLPPELARGPIQISARDNLGYVFTAAPDYRLNPQEIADGVWMFEGATESFGRGNGGAICNIVMIATQGGAVVIDTGGTHRHGTALRQFADERLGGVALSLNTHHHPDHWFGNQAFADRPILSLPPSRQAQGDSAQALADGLYRILGSWMNGTAPLPATDDAVNGPLTIGGRDLTLLALSGHSQADLVIRDNRTGTLIAGDLLFLNRAPSFPDANIATWAAAITTISEIPASGYVPGHGPYHRDSRAMGQTQHYLQAMDARLRGAANNGLTPLEALAAGPMPDYAHLGANPEEYRRSVIQRWRDYERRTLPLLSSVG</sequence>
<dbReference type="InterPro" id="IPR014880">
    <property type="entry name" value="SoxZ_dom"/>
</dbReference>
<dbReference type="CDD" id="cd16282">
    <property type="entry name" value="metallo-hydrolase-like_MBL-fold"/>
    <property type="match status" value="1"/>
</dbReference>
<proteinExistence type="predicted"/>
<feature type="domain" description="Metallo-beta-lactamase" evidence="1">
    <location>
        <begin position="251"/>
        <end position="430"/>
    </location>
</feature>
<dbReference type="InterPro" id="IPR032711">
    <property type="entry name" value="SoxY"/>
</dbReference>
<dbReference type="Gene3D" id="2.60.40.2470">
    <property type="entry name" value="SoxY domain"/>
    <property type="match status" value="1"/>
</dbReference>
<dbReference type="Gene3D" id="3.60.15.10">
    <property type="entry name" value="Ribonuclease Z/Hydroxyacylglutathione hydrolase-like"/>
    <property type="match status" value="1"/>
</dbReference>
<dbReference type="NCBIfam" id="TIGR04557">
    <property type="entry name" value="fuse_rel_SoxYZ"/>
    <property type="match status" value="1"/>
</dbReference>
<dbReference type="PANTHER" id="PTHR42951:SF4">
    <property type="entry name" value="ACYL-COENZYME A THIOESTERASE MBLAC2"/>
    <property type="match status" value="1"/>
</dbReference>
<dbReference type="InterPro" id="IPR001279">
    <property type="entry name" value="Metallo-B-lactamas"/>
</dbReference>
<gene>
    <name evidence="2" type="primary">PLESTB004075</name>
    <name evidence="2" type="ORF">PLESTB_001961400</name>
</gene>
<dbReference type="Proteomes" id="UP001165080">
    <property type="component" value="Unassembled WGS sequence"/>
</dbReference>
<dbReference type="InterPro" id="IPR030831">
    <property type="entry name" value="Fuse-rel_SoxYZ"/>
</dbReference>
<comment type="caution">
    <text evidence="2">The sequence shown here is derived from an EMBL/GenBank/DDBJ whole genome shotgun (WGS) entry which is preliminary data.</text>
</comment>
<dbReference type="Pfam" id="PF13501">
    <property type="entry name" value="SoxY"/>
    <property type="match status" value="1"/>
</dbReference>
<protein>
    <recommendedName>
        <fullName evidence="1">Metallo-beta-lactamase domain-containing protein</fullName>
    </recommendedName>
</protein>
<dbReference type="InterPro" id="IPR038162">
    <property type="entry name" value="SoxY_sf"/>
</dbReference>
<dbReference type="AlphaFoldDB" id="A0A9W6C307"/>
<dbReference type="InterPro" id="IPR014756">
    <property type="entry name" value="Ig_E-set"/>
</dbReference>
<dbReference type="NCBIfam" id="TIGR04558">
    <property type="entry name" value="SoxH_rel_PQQ_1"/>
    <property type="match status" value="1"/>
</dbReference>
<reference evidence="2 3" key="1">
    <citation type="journal article" date="2023" name="Commun. Biol.">
        <title>Reorganization of the ancestral sex-determining regions during the evolution of trioecy in Pleodorina starrii.</title>
        <authorList>
            <person name="Takahashi K."/>
            <person name="Suzuki S."/>
            <person name="Kawai-Toyooka H."/>
            <person name="Yamamoto K."/>
            <person name="Hamaji T."/>
            <person name="Ootsuki R."/>
            <person name="Yamaguchi H."/>
            <person name="Kawachi M."/>
            <person name="Higashiyama T."/>
            <person name="Nozaki H."/>
        </authorList>
    </citation>
    <scope>NUCLEOTIDE SEQUENCE [LARGE SCALE GENOMIC DNA]</scope>
    <source>
        <strain evidence="2 3">NIES-4479</strain>
    </source>
</reference>
<evidence type="ECO:0000313" key="3">
    <source>
        <dbReference type="Proteomes" id="UP001165080"/>
    </source>
</evidence>
<dbReference type="InterPro" id="IPR030811">
    <property type="entry name" value="SoxH-rel_PQQ_1"/>
</dbReference>